<evidence type="ECO:0000256" key="11">
    <source>
        <dbReference type="SAM" id="MobiDB-lite"/>
    </source>
</evidence>
<evidence type="ECO:0000256" key="8">
    <source>
        <dbReference type="ARBA" id="ARBA00022927"/>
    </source>
</evidence>
<dbReference type="InterPro" id="IPR008635">
    <property type="entry name" value="Coiled_stalk_dom"/>
</dbReference>
<sequence length="420" mass="41853">MNKIFKVVWSKTKGCFVVASELAKSHQGGTRRVKRISVALMVALILAPQMITYAYNYINVGGDGTKDKPGTDWQAGSNGNGRLTFVDGTGIDISIVESSGQGASKQLKVAIGINQEYMDSINASVSSASTSASSAVSSAELASTSAASASTSAGTASSSATLASTSASSASTSVSSASTSASSASTSASSASTSASQAESSAKSANDSATKASSSATATGENAMAIGRGSVANGNGTSAMGVNASATAENATAIGSNASATGKNSVALGAGSVADQDNTVSVGSVGNERKITNVADGEISPTSTDAVNGSQIYGLASQVANIGNRINKSGANAAALAALHPMDADPNDKLTFAVGFGTYHSEKSLALGAFYRANENTMLSVGGTMDSGDAMFNMGRLLNSEVVRLIVLKKNSTRRCQLVS</sequence>
<dbReference type="InterPro" id="IPR008640">
    <property type="entry name" value="Adhesin_Head_dom"/>
</dbReference>
<evidence type="ECO:0000256" key="3">
    <source>
        <dbReference type="ARBA" id="ARBA00005848"/>
    </source>
</evidence>
<name>A0A833CDC1_9FIRM</name>
<comment type="similarity">
    <text evidence="3">Belongs to the autotransporter-2 (AT-2) (TC 1.B.40) family.</text>
</comment>
<dbReference type="Pfam" id="PF05658">
    <property type="entry name" value="YadA_head"/>
    <property type="match status" value="2"/>
</dbReference>
<organism evidence="17 18">
    <name type="scientific">Veillonella seminalis</name>
    <dbReference type="NCBI Taxonomy" id="1502943"/>
    <lineage>
        <taxon>Bacteria</taxon>
        <taxon>Bacillati</taxon>
        <taxon>Bacillota</taxon>
        <taxon>Negativicutes</taxon>
        <taxon>Veillonellales</taxon>
        <taxon>Veillonellaceae</taxon>
        <taxon>Veillonella</taxon>
    </lineage>
</organism>
<keyword evidence="9 12" id="KW-0472">Membrane</keyword>
<gene>
    <name evidence="17" type="ORF">F8R14_01840</name>
</gene>
<accession>A0A833CDC1</accession>
<keyword evidence="10" id="KW-0998">Cell outer membrane</keyword>
<evidence type="ECO:0000259" key="13">
    <source>
        <dbReference type="Pfam" id="PF03895"/>
    </source>
</evidence>
<keyword evidence="12" id="KW-1133">Transmembrane helix</keyword>
<dbReference type="GO" id="GO:0009986">
    <property type="term" value="C:cell surface"/>
    <property type="evidence" value="ECO:0007669"/>
    <property type="project" value="UniProtKB-SubCell"/>
</dbReference>
<feature type="domain" description="Trimeric autotransporter adhesin YadA-like head" evidence="14">
    <location>
        <begin position="260"/>
        <end position="284"/>
    </location>
</feature>
<dbReference type="AlphaFoldDB" id="A0A833CDC1"/>
<evidence type="ECO:0008006" key="19">
    <source>
        <dbReference type="Google" id="ProtNLM"/>
    </source>
</evidence>
<evidence type="ECO:0000256" key="2">
    <source>
        <dbReference type="ARBA" id="ARBA00004442"/>
    </source>
</evidence>
<evidence type="ECO:0000259" key="15">
    <source>
        <dbReference type="Pfam" id="PF05662"/>
    </source>
</evidence>
<dbReference type="CDD" id="cd12820">
    <property type="entry name" value="LbR_YadA-like"/>
    <property type="match status" value="1"/>
</dbReference>
<comment type="caution">
    <text evidence="17">The sequence shown here is derived from an EMBL/GenBank/DDBJ whole genome shotgun (WGS) entry which is preliminary data.</text>
</comment>
<feature type="region of interest" description="Disordered" evidence="11">
    <location>
        <begin position="173"/>
        <end position="195"/>
    </location>
</feature>
<keyword evidence="6 12" id="KW-0812">Transmembrane</keyword>
<evidence type="ECO:0000259" key="16">
    <source>
        <dbReference type="Pfam" id="PF13018"/>
    </source>
</evidence>
<keyword evidence="5" id="KW-1134">Transmembrane beta strand</keyword>
<proteinExistence type="inferred from homology"/>
<evidence type="ECO:0000256" key="6">
    <source>
        <dbReference type="ARBA" id="ARBA00022692"/>
    </source>
</evidence>
<dbReference type="InterPro" id="IPR005594">
    <property type="entry name" value="YadA_C"/>
</dbReference>
<dbReference type="GO" id="GO:0009279">
    <property type="term" value="C:cell outer membrane"/>
    <property type="evidence" value="ECO:0007669"/>
    <property type="project" value="UniProtKB-SubCell"/>
</dbReference>
<keyword evidence="7" id="KW-0732">Signal</keyword>
<feature type="domain" description="Trimeric autotransporter adhesin YadA-like C-terminal membrane anchor" evidence="13">
    <location>
        <begin position="343"/>
        <end position="395"/>
    </location>
</feature>
<evidence type="ECO:0000256" key="10">
    <source>
        <dbReference type="ARBA" id="ARBA00023237"/>
    </source>
</evidence>
<dbReference type="Proteomes" id="UP000434554">
    <property type="component" value="Unassembled WGS sequence"/>
</dbReference>
<dbReference type="Pfam" id="PF03895">
    <property type="entry name" value="YadA_anchor"/>
    <property type="match status" value="1"/>
</dbReference>
<feature type="domain" description="Trimeric autotransporter adhesin YadA-like stalk" evidence="15">
    <location>
        <begin position="290"/>
        <end position="334"/>
    </location>
</feature>
<dbReference type="RefSeq" id="WP_127008702.1">
    <property type="nucleotide sequence ID" value="NZ_CAUENZ010000007.1"/>
</dbReference>
<dbReference type="EMBL" id="WBKH01000002">
    <property type="protein sequence ID" value="KAB1479424.1"/>
    <property type="molecule type" value="Genomic_DNA"/>
</dbReference>
<feature type="domain" description="ESPR" evidence="16">
    <location>
        <begin position="1"/>
        <end position="44"/>
    </location>
</feature>
<evidence type="ECO:0000256" key="1">
    <source>
        <dbReference type="ARBA" id="ARBA00004241"/>
    </source>
</evidence>
<evidence type="ECO:0000256" key="12">
    <source>
        <dbReference type="SAM" id="Phobius"/>
    </source>
</evidence>
<comment type="subcellular location">
    <subcellularLocation>
        <location evidence="2">Cell outer membrane</location>
    </subcellularLocation>
    <subcellularLocation>
        <location evidence="1">Cell surface</location>
    </subcellularLocation>
</comment>
<feature type="transmembrane region" description="Helical" evidence="12">
    <location>
        <begin position="36"/>
        <end position="58"/>
    </location>
</feature>
<dbReference type="SUPFAM" id="SSF54523">
    <property type="entry name" value="Pili subunits"/>
    <property type="match status" value="1"/>
</dbReference>
<dbReference type="Gene3D" id="3.30.1300.30">
    <property type="entry name" value="GSPII I/J protein-like"/>
    <property type="match status" value="1"/>
</dbReference>
<dbReference type="Pfam" id="PF05662">
    <property type="entry name" value="YadA_stalk"/>
    <property type="match status" value="1"/>
</dbReference>
<dbReference type="SUPFAM" id="SSF101967">
    <property type="entry name" value="Adhesin YadA, collagen-binding domain"/>
    <property type="match status" value="1"/>
</dbReference>
<protein>
    <recommendedName>
        <fullName evidence="19">Hep/Hag repeat protein</fullName>
    </recommendedName>
</protein>
<evidence type="ECO:0000256" key="9">
    <source>
        <dbReference type="ARBA" id="ARBA00023136"/>
    </source>
</evidence>
<evidence type="ECO:0000256" key="4">
    <source>
        <dbReference type="ARBA" id="ARBA00022448"/>
    </source>
</evidence>
<keyword evidence="4" id="KW-0813">Transport</keyword>
<dbReference type="GeneID" id="83056229"/>
<dbReference type="InterPro" id="IPR024973">
    <property type="entry name" value="ESPR"/>
</dbReference>
<evidence type="ECO:0000313" key="18">
    <source>
        <dbReference type="Proteomes" id="UP000434554"/>
    </source>
</evidence>
<dbReference type="Pfam" id="PF13018">
    <property type="entry name" value="ESPR"/>
    <property type="match status" value="1"/>
</dbReference>
<dbReference type="InterPro" id="IPR011049">
    <property type="entry name" value="Serralysin-like_metalloprot_C"/>
</dbReference>
<evidence type="ECO:0000259" key="14">
    <source>
        <dbReference type="Pfam" id="PF05658"/>
    </source>
</evidence>
<dbReference type="InterPro" id="IPR045584">
    <property type="entry name" value="Pilin-like"/>
</dbReference>
<evidence type="ECO:0000256" key="7">
    <source>
        <dbReference type="ARBA" id="ARBA00022729"/>
    </source>
</evidence>
<feature type="domain" description="Trimeric autotransporter adhesin YadA-like head" evidence="14">
    <location>
        <begin position="218"/>
        <end position="243"/>
    </location>
</feature>
<reference evidence="17 18" key="1">
    <citation type="submission" date="2019-09" db="EMBL/GenBank/DDBJ databases">
        <title>Draft genome sequence of 3 type strains from the CCUG.</title>
        <authorList>
            <person name="Pineiro-Iglesias B."/>
            <person name="Tunovic T."/>
            <person name="Unosson C."/>
            <person name="Inganas E."/>
            <person name="Ohlen M."/>
            <person name="Cardew S."/>
            <person name="Jensie-Markopoulos S."/>
            <person name="Salva-Serra F."/>
            <person name="Jaen-Luchoro D."/>
            <person name="Karlsson R."/>
            <person name="Svensson-Stadler L."/>
            <person name="Chun J."/>
            <person name="Moore E."/>
        </authorList>
    </citation>
    <scope>NUCLEOTIDE SEQUENCE [LARGE SCALE GENOMIC DNA]</scope>
    <source>
        <strain evidence="17 18">CCUG 65427</strain>
    </source>
</reference>
<keyword evidence="8" id="KW-0653">Protein transport</keyword>
<evidence type="ECO:0000313" key="17">
    <source>
        <dbReference type="EMBL" id="KAB1479424.1"/>
    </source>
</evidence>
<evidence type="ECO:0000256" key="5">
    <source>
        <dbReference type="ARBA" id="ARBA00022452"/>
    </source>
</evidence>
<dbReference type="GO" id="GO:0015031">
    <property type="term" value="P:protein transport"/>
    <property type="evidence" value="ECO:0007669"/>
    <property type="project" value="UniProtKB-KW"/>
</dbReference>
<dbReference type="Gene3D" id="2.150.10.10">
    <property type="entry name" value="Serralysin-like metalloprotease, C-terminal"/>
    <property type="match status" value="1"/>
</dbReference>